<dbReference type="SUPFAM" id="SSF54292">
    <property type="entry name" value="2Fe-2S ferredoxin-like"/>
    <property type="match status" value="1"/>
</dbReference>
<dbReference type="Pfam" id="PF13510">
    <property type="entry name" value="Fer2_4"/>
    <property type="match status" value="1"/>
</dbReference>
<accession>D1CAL9</accession>
<dbReference type="InterPro" id="IPR036010">
    <property type="entry name" value="2Fe-2S_ferredoxin-like_sf"/>
</dbReference>
<dbReference type="EMBL" id="CP001824">
    <property type="protein sequence ID" value="ACZ40862.1"/>
    <property type="molecule type" value="Genomic_DNA"/>
</dbReference>
<dbReference type="STRING" id="479434.Sthe_3463"/>
<dbReference type="Proteomes" id="UP000002027">
    <property type="component" value="Chromosome 2"/>
</dbReference>
<reference evidence="2 3" key="2">
    <citation type="journal article" date="2010" name="Stand. Genomic Sci.">
        <title>Complete genome sequence of Desulfohalobium retbaense type strain (HR(100)).</title>
        <authorList>
            <person name="Spring S."/>
            <person name="Nolan M."/>
            <person name="Lapidus A."/>
            <person name="Glavina Del Rio T."/>
            <person name="Copeland A."/>
            <person name="Tice H."/>
            <person name="Cheng J.F."/>
            <person name="Lucas S."/>
            <person name="Land M."/>
            <person name="Chen F."/>
            <person name="Bruce D."/>
            <person name="Goodwin L."/>
            <person name="Pitluck S."/>
            <person name="Ivanova N."/>
            <person name="Mavromatis K."/>
            <person name="Mikhailova N."/>
            <person name="Pati A."/>
            <person name="Chen A."/>
            <person name="Palaniappan K."/>
            <person name="Hauser L."/>
            <person name="Chang Y.J."/>
            <person name="Jeffries C.D."/>
            <person name="Munk C."/>
            <person name="Kiss H."/>
            <person name="Chain P."/>
            <person name="Han C."/>
            <person name="Brettin T."/>
            <person name="Detter J.C."/>
            <person name="Schuler E."/>
            <person name="Goker M."/>
            <person name="Rohde M."/>
            <person name="Bristow J."/>
            <person name="Eisen J.A."/>
            <person name="Markowitz V."/>
            <person name="Hugenholtz P."/>
            <person name="Kyrpides N.C."/>
            <person name="Klenk H.P."/>
        </authorList>
    </citation>
    <scope>NUCLEOTIDE SEQUENCE [LARGE SCALE GENOMIC DNA]</scope>
    <source>
        <strain evidence="3">ATCC 49802 / DSM 20745 / S 6022</strain>
    </source>
</reference>
<dbReference type="eggNOG" id="COG2080">
    <property type="taxonomic scope" value="Bacteria"/>
</dbReference>
<dbReference type="HOGENOM" id="CLU_153062_2_0_0"/>
<proteinExistence type="predicted"/>
<keyword evidence="1" id="KW-0560">Oxidoreductase</keyword>
<evidence type="ECO:0008006" key="4">
    <source>
        <dbReference type="Google" id="ProtNLM"/>
    </source>
</evidence>
<dbReference type="AlphaFoldDB" id="D1CAL9"/>
<dbReference type="KEGG" id="sti:Sthe_3463"/>
<dbReference type="GO" id="GO:0016491">
    <property type="term" value="F:oxidoreductase activity"/>
    <property type="evidence" value="ECO:0007669"/>
    <property type="project" value="UniProtKB-KW"/>
</dbReference>
<dbReference type="RefSeq" id="WP_012873897.1">
    <property type="nucleotide sequence ID" value="NC_013524.1"/>
</dbReference>
<gene>
    <name evidence="2" type="ordered locus">Sthe_3463</name>
</gene>
<dbReference type="OrthoDB" id="573392at2"/>
<dbReference type="InParanoid" id="D1CAL9"/>
<keyword evidence="3" id="KW-1185">Reference proteome</keyword>
<dbReference type="GO" id="GO:0051536">
    <property type="term" value="F:iron-sulfur cluster binding"/>
    <property type="evidence" value="ECO:0007669"/>
    <property type="project" value="InterPro"/>
</dbReference>
<evidence type="ECO:0000313" key="3">
    <source>
        <dbReference type="Proteomes" id="UP000002027"/>
    </source>
</evidence>
<name>D1CAL9_SPHTD</name>
<dbReference type="InterPro" id="IPR042204">
    <property type="entry name" value="2Fe-2S-bd_N"/>
</dbReference>
<dbReference type="Gene3D" id="3.10.20.440">
    <property type="entry name" value="2Fe-2S iron-sulphur cluster binding domain, sarcosine oxidase, alpha subunit, N-terminal domain"/>
    <property type="match status" value="1"/>
</dbReference>
<organism evidence="2 3">
    <name type="scientific">Sphaerobacter thermophilus (strain ATCC 49802 / DSM 20745 / KCCM 41009 / NCIMB 13125 / S 6022)</name>
    <dbReference type="NCBI Taxonomy" id="479434"/>
    <lineage>
        <taxon>Bacteria</taxon>
        <taxon>Pseudomonadati</taxon>
        <taxon>Thermomicrobiota</taxon>
        <taxon>Thermomicrobia</taxon>
        <taxon>Sphaerobacterales</taxon>
        <taxon>Sphaerobacterineae</taxon>
        <taxon>Sphaerobacteraceae</taxon>
        <taxon>Sphaerobacter</taxon>
    </lineage>
</organism>
<reference evidence="3" key="1">
    <citation type="submission" date="2009-11" db="EMBL/GenBank/DDBJ databases">
        <title>The complete chromosome 2 of Sphaerobacter thermophilus DSM 20745.</title>
        <authorList>
            <person name="Lucas S."/>
            <person name="Copeland A."/>
            <person name="Lapidus A."/>
            <person name="Glavina del Rio T."/>
            <person name="Dalin E."/>
            <person name="Tice H."/>
            <person name="Bruce D."/>
            <person name="Goodwin L."/>
            <person name="Pitluck S."/>
            <person name="Kyrpides N."/>
            <person name="Mavromatis K."/>
            <person name="Ivanova N."/>
            <person name="Mikhailova N."/>
            <person name="LaButti K.M."/>
            <person name="Clum A."/>
            <person name="Sun H.I."/>
            <person name="Brettin T."/>
            <person name="Detter J.C."/>
            <person name="Han C."/>
            <person name="Larimer F."/>
            <person name="Land M."/>
            <person name="Hauser L."/>
            <person name="Markowitz V."/>
            <person name="Cheng J.F."/>
            <person name="Hugenholtz P."/>
            <person name="Woyke T."/>
            <person name="Wu D."/>
            <person name="Steenblock K."/>
            <person name="Schneider S."/>
            <person name="Pukall R."/>
            <person name="Goeker M."/>
            <person name="Klenk H.P."/>
            <person name="Eisen J.A."/>
        </authorList>
    </citation>
    <scope>NUCLEOTIDE SEQUENCE [LARGE SCALE GENOMIC DNA]</scope>
    <source>
        <strain evidence="3">ATCC 49802 / DSM 20745 / S 6022</strain>
    </source>
</reference>
<evidence type="ECO:0000256" key="1">
    <source>
        <dbReference type="ARBA" id="ARBA00023002"/>
    </source>
</evidence>
<evidence type="ECO:0000313" key="2">
    <source>
        <dbReference type="EMBL" id="ACZ40862.1"/>
    </source>
</evidence>
<protein>
    <recommendedName>
        <fullName evidence="4">(2Fe-2S)-binding protein</fullName>
    </recommendedName>
</protein>
<sequence length="120" mass="12670">MPADEGAVESVPGDLRVRQHPVLGDLPPAAEVTIFVDDRPIPARAGEPIAAALLAAGIRVCRTMPNRGRPRGPFCGVGRCTDCLMTVDGEPSVRTCVTPVRDGQRIVTQRGLGAWEEGTA</sequence>